<evidence type="ECO:0000256" key="1">
    <source>
        <dbReference type="SAM" id="MobiDB-lite"/>
    </source>
</evidence>
<dbReference type="Proteomes" id="UP000815677">
    <property type="component" value="Unassembled WGS sequence"/>
</dbReference>
<feature type="compositionally biased region" description="Polar residues" evidence="1">
    <location>
        <begin position="1"/>
        <end position="18"/>
    </location>
</feature>
<reference evidence="2" key="1">
    <citation type="submission" date="2014-09" db="EMBL/GenBank/DDBJ databases">
        <title>Genome sequence of the luminous mushroom Mycena chlorophos for searching fungal bioluminescence genes.</title>
        <authorList>
            <person name="Tanaka Y."/>
            <person name="Kasuga D."/>
            <person name="Oba Y."/>
            <person name="Hase S."/>
            <person name="Sato K."/>
            <person name="Oba Y."/>
            <person name="Sakakibara Y."/>
        </authorList>
    </citation>
    <scope>NUCLEOTIDE SEQUENCE</scope>
</reference>
<protein>
    <recommendedName>
        <fullName evidence="4">F-box domain-containing protein</fullName>
    </recommendedName>
</protein>
<dbReference type="EMBL" id="DF849623">
    <property type="protein sequence ID" value="GAT58276.1"/>
    <property type="molecule type" value="Genomic_DNA"/>
</dbReference>
<organism evidence="2 3">
    <name type="scientific">Mycena chlorophos</name>
    <name type="common">Agaric fungus</name>
    <name type="synonym">Agaricus chlorophos</name>
    <dbReference type="NCBI Taxonomy" id="658473"/>
    <lineage>
        <taxon>Eukaryota</taxon>
        <taxon>Fungi</taxon>
        <taxon>Dikarya</taxon>
        <taxon>Basidiomycota</taxon>
        <taxon>Agaricomycotina</taxon>
        <taxon>Agaricomycetes</taxon>
        <taxon>Agaricomycetidae</taxon>
        <taxon>Agaricales</taxon>
        <taxon>Marasmiineae</taxon>
        <taxon>Mycenaceae</taxon>
        <taxon>Mycena</taxon>
    </lineage>
</organism>
<keyword evidence="3" id="KW-1185">Reference proteome</keyword>
<name>A0ABQ0M4M1_MYCCL</name>
<sequence>MDLSTTMKRLSLHRQPTPQGEAPSPRRRPPRPAGVILPAELWEVVLDQLSDEGLLAASRICLVLNELSIRMYFHRNNVDLSVPPLRIRSNLARSLFLLACEPVGLKSLHVMFWRYGRGHTLLYLHEIAQKFPSLREIRLDIDANVLGRQFEEMLAGHKQAIRPEIILDAWWRLIRVVAMRGGGPLVLVAGGALHRCDASVMSRSKIVFEKRKMGVYTYRETNIVKRAYRALKGKRGSELYRSQDVELCAYLEIAVKAGDVRVEKVDKVHLRPVVGLQDGATLLEFESKSLRVAPNKSSSAAQLSAILPQLRVPGLKTLVLGTLDISPGALSQFLANHYRISRIILDCPWDPAERGPLRLCEPAAAMGWLPSIDLVCHTDIRGIGALLDMYGASHDPTRIATTLYRETAAQRAALAETLEHIATSTQGNETHLLLNIPLNFAKTLKIEESEAAALGRLLGTREVLIMTDSLEDARAALAWVAHLPSVFKFDWLWPVAGSGGPPAPTVTAEEIKEFKQEVWAMLPHAEYAQGIHPIPTRVEVGSGVDETAVDLWSASPTARNRGSQTM</sequence>
<accession>A0ABQ0M4M1</accession>
<proteinExistence type="predicted"/>
<gene>
    <name evidence="2" type="ORF">MCHLO_14724</name>
</gene>
<feature type="region of interest" description="Disordered" evidence="1">
    <location>
        <begin position="1"/>
        <end position="31"/>
    </location>
</feature>
<evidence type="ECO:0008006" key="4">
    <source>
        <dbReference type="Google" id="ProtNLM"/>
    </source>
</evidence>
<evidence type="ECO:0000313" key="2">
    <source>
        <dbReference type="EMBL" id="GAT58276.1"/>
    </source>
</evidence>
<evidence type="ECO:0000313" key="3">
    <source>
        <dbReference type="Proteomes" id="UP000815677"/>
    </source>
</evidence>